<feature type="region of interest" description="Disordered" evidence="1">
    <location>
        <begin position="189"/>
        <end position="211"/>
    </location>
</feature>
<gene>
    <name evidence="3" type="ORF">BUY44_01780</name>
</gene>
<feature type="region of interest" description="Disordered" evidence="1">
    <location>
        <begin position="22"/>
        <end position="47"/>
    </location>
</feature>
<evidence type="ECO:0000313" key="4">
    <source>
        <dbReference type="Proteomes" id="UP000242547"/>
    </source>
</evidence>
<proteinExistence type="predicted"/>
<feature type="signal peptide" evidence="2">
    <location>
        <begin position="1"/>
        <end position="22"/>
    </location>
</feature>
<comment type="caution">
    <text evidence="3">The sequence shown here is derived from an EMBL/GenBank/DDBJ whole genome shotgun (WGS) entry which is preliminary data.</text>
</comment>
<evidence type="ECO:0000256" key="1">
    <source>
        <dbReference type="SAM" id="MobiDB-lite"/>
    </source>
</evidence>
<dbReference type="AlphaFoldDB" id="A0A2K4DMF5"/>
<name>A0A2K4DMF5_9STAP</name>
<dbReference type="EMBL" id="PYZL01000006">
    <property type="protein sequence ID" value="PTE74365.1"/>
    <property type="molecule type" value="Genomic_DNA"/>
</dbReference>
<sequence length="294" mass="33728">MKKLLWLSSVLLLLLAACGTNDASKDKNSKSNTENKQTSAQNSNNKDKKIEKEIAKLSEKERLALVFCVDDVDQYTLTKNEILTGIYEYKMPTGKRNYNLVDFTLVKYKDKVKNVPKNMNFYTVYPNKGNFTTIVGVNKDKIFVGRDQATEPTYKAFLEKGKEIDLKEVYKHNKDNKAMSELVSKMNISDKLPSTKEERENPLSDKNLEKSGSVGTQYRNQVYKLISNFDDVQVGKTGYLWDNVKNTNHKGDWKVNYRNNNGEILGTYVMEDGKMSKLDDKGKVIKTEKKFGYK</sequence>
<accession>A0A2K4DMF5</accession>
<protein>
    <submittedName>
        <fullName evidence="3">Uncharacterized protein</fullName>
    </submittedName>
</protein>
<evidence type="ECO:0000256" key="2">
    <source>
        <dbReference type="SAM" id="SignalP"/>
    </source>
</evidence>
<keyword evidence="2" id="KW-0732">Signal</keyword>
<feature type="compositionally biased region" description="Polar residues" evidence="1">
    <location>
        <begin position="30"/>
        <end position="44"/>
    </location>
</feature>
<reference evidence="3 4" key="1">
    <citation type="journal article" date="2016" name="Front. Microbiol.">
        <title>Comprehensive Phylogenetic Analysis of Bovine Non-aureus Staphylococci Species Based on Whole-Genome Sequencing.</title>
        <authorList>
            <person name="Naushad S."/>
            <person name="Barkema H.W."/>
            <person name="Luby C."/>
            <person name="Condas L.A."/>
            <person name="Nobrega D.B."/>
            <person name="Carson D.A."/>
            <person name="De Buck J."/>
        </authorList>
    </citation>
    <scope>NUCLEOTIDE SEQUENCE [LARGE SCALE GENOMIC DNA]</scope>
    <source>
        <strain evidence="3 4">SNUC 761</strain>
    </source>
</reference>
<dbReference type="OrthoDB" id="2413624at2"/>
<dbReference type="PROSITE" id="PS51257">
    <property type="entry name" value="PROKAR_LIPOPROTEIN"/>
    <property type="match status" value="1"/>
</dbReference>
<dbReference type="RefSeq" id="WP_103166603.1">
    <property type="nucleotide sequence ID" value="NZ_JAHCOY010000005.1"/>
</dbReference>
<evidence type="ECO:0000313" key="3">
    <source>
        <dbReference type="EMBL" id="PTE74365.1"/>
    </source>
</evidence>
<dbReference type="Proteomes" id="UP000242547">
    <property type="component" value="Unassembled WGS sequence"/>
</dbReference>
<organism evidence="3 4">
    <name type="scientific">Staphylococcus devriesei</name>
    <dbReference type="NCBI Taxonomy" id="586733"/>
    <lineage>
        <taxon>Bacteria</taxon>
        <taxon>Bacillati</taxon>
        <taxon>Bacillota</taxon>
        <taxon>Bacilli</taxon>
        <taxon>Bacillales</taxon>
        <taxon>Staphylococcaceae</taxon>
        <taxon>Staphylococcus</taxon>
    </lineage>
</organism>
<feature type="compositionally biased region" description="Basic and acidic residues" evidence="1">
    <location>
        <begin position="193"/>
        <end position="209"/>
    </location>
</feature>
<feature type="chain" id="PRO_5043158863" evidence="2">
    <location>
        <begin position="23"/>
        <end position="294"/>
    </location>
</feature>